<feature type="transmembrane region" description="Helical" evidence="8">
    <location>
        <begin position="239"/>
        <end position="265"/>
    </location>
</feature>
<evidence type="ECO:0000256" key="2">
    <source>
        <dbReference type="ARBA" id="ARBA00007935"/>
    </source>
</evidence>
<accession>A0ABW2F8D4</accession>
<comment type="subcellular location">
    <subcellularLocation>
        <location evidence="1">Cell membrane</location>
        <topology evidence="1">Multi-pass membrane protein</topology>
    </subcellularLocation>
</comment>
<keyword evidence="3" id="KW-0813">Transport</keyword>
<keyword evidence="6 8" id="KW-1133">Transmembrane helix</keyword>
<feature type="transmembrane region" description="Helical" evidence="8">
    <location>
        <begin position="94"/>
        <end position="113"/>
    </location>
</feature>
<gene>
    <name evidence="9" type="ORF">ACFQMJ_13100</name>
</gene>
<sequence length="336" mass="35001">MIRSRRSKAIAVLSTLSLLTAAVAAISLAVGGVRVPLGEVFLSLLGRNSGSSDLIVMQLRMPRIVGAILIGAALAVAGALLQGIVRNPLASPDLAGVTGGASVAVVAFMTLFTGYSIHLVPLVAIAGAFVVVWIHYALSWKKGVTPFRFVLIGIGLSTALSALTAFLLISGPAYLAAQVLNWMTGSIYGTNWSYIRMLTPWVAVFIPLSLRFAHSLNVQSLGDEAAVGLGGRLQLSRMAVLFGSVALAGASVGVAGTMSFIGLLAPHIARRLTGNDYRLVIPVSALVGALVLLLADMAGRTLFLPMDIPAGVFTAAVGAPFFMYLLFRLGRAYGPK</sequence>
<evidence type="ECO:0000256" key="8">
    <source>
        <dbReference type="SAM" id="Phobius"/>
    </source>
</evidence>
<dbReference type="PANTHER" id="PTHR30472">
    <property type="entry name" value="FERRIC ENTEROBACTIN TRANSPORT SYSTEM PERMEASE PROTEIN"/>
    <property type="match status" value="1"/>
</dbReference>
<dbReference type="InterPro" id="IPR037294">
    <property type="entry name" value="ABC_BtuC-like"/>
</dbReference>
<evidence type="ECO:0000256" key="1">
    <source>
        <dbReference type="ARBA" id="ARBA00004651"/>
    </source>
</evidence>
<keyword evidence="10" id="KW-1185">Reference proteome</keyword>
<evidence type="ECO:0000256" key="7">
    <source>
        <dbReference type="ARBA" id="ARBA00023136"/>
    </source>
</evidence>
<feature type="transmembrane region" description="Helical" evidence="8">
    <location>
        <begin position="150"/>
        <end position="174"/>
    </location>
</feature>
<feature type="transmembrane region" description="Helical" evidence="8">
    <location>
        <begin position="307"/>
        <end position="327"/>
    </location>
</feature>
<feature type="transmembrane region" description="Helical" evidence="8">
    <location>
        <begin position="119"/>
        <end position="138"/>
    </location>
</feature>
<feature type="transmembrane region" description="Helical" evidence="8">
    <location>
        <begin position="64"/>
        <end position="82"/>
    </location>
</feature>
<evidence type="ECO:0000313" key="10">
    <source>
        <dbReference type="Proteomes" id="UP001596378"/>
    </source>
</evidence>
<dbReference type="Proteomes" id="UP001596378">
    <property type="component" value="Unassembled WGS sequence"/>
</dbReference>
<evidence type="ECO:0000256" key="5">
    <source>
        <dbReference type="ARBA" id="ARBA00022692"/>
    </source>
</evidence>
<dbReference type="EMBL" id="JBHTAI010000007">
    <property type="protein sequence ID" value="MFC7149468.1"/>
    <property type="molecule type" value="Genomic_DNA"/>
</dbReference>
<feature type="transmembrane region" description="Helical" evidence="8">
    <location>
        <begin position="277"/>
        <end position="295"/>
    </location>
</feature>
<dbReference type="InterPro" id="IPR000522">
    <property type="entry name" value="ABC_transptr_permease_BtuC"/>
</dbReference>
<dbReference type="Pfam" id="PF01032">
    <property type="entry name" value="FecCD"/>
    <property type="match status" value="1"/>
</dbReference>
<keyword evidence="7 8" id="KW-0472">Membrane</keyword>
<keyword evidence="5 8" id="KW-0812">Transmembrane</keyword>
<keyword evidence="4" id="KW-1003">Cell membrane</keyword>
<proteinExistence type="inferred from homology"/>
<dbReference type="SUPFAM" id="SSF81345">
    <property type="entry name" value="ABC transporter involved in vitamin B12 uptake, BtuC"/>
    <property type="match status" value="1"/>
</dbReference>
<dbReference type="PANTHER" id="PTHR30472:SF24">
    <property type="entry name" value="FERRIC ENTEROBACTIN TRANSPORT SYSTEM PERMEASE PROTEIN FEPG"/>
    <property type="match status" value="1"/>
</dbReference>
<organism evidence="9 10">
    <name type="scientific">Cohnella cellulosilytica</name>
    <dbReference type="NCBI Taxonomy" id="986710"/>
    <lineage>
        <taxon>Bacteria</taxon>
        <taxon>Bacillati</taxon>
        <taxon>Bacillota</taxon>
        <taxon>Bacilli</taxon>
        <taxon>Bacillales</taxon>
        <taxon>Paenibacillaceae</taxon>
        <taxon>Cohnella</taxon>
    </lineage>
</organism>
<comment type="caution">
    <text evidence="9">The sequence shown here is derived from an EMBL/GenBank/DDBJ whole genome shotgun (WGS) entry which is preliminary data.</text>
</comment>
<evidence type="ECO:0000313" key="9">
    <source>
        <dbReference type="EMBL" id="MFC7149468.1"/>
    </source>
</evidence>
<dbReference type="Gene3D" id="1.10.3470.10">
    <property type="entry name" value="ABC transporter involved in vitamin B12 uptake, BtuC"/>
    <property type="match status" value="1"/>
</dbReference>
<reference evidence="10" key="1">
    <citation type="journal article" date="2019" name="Int. J. Syst. Evol. Microbiol.">
        <title>The Global Catalogue of Microorganisms (GCM) 10K type strain sequencing project: providing services to taxonomists for standard genome sequencing and annotation.</title>
        <authorList>
            <consortium name="The Broad Institute Genomics Platform"/>
            <consortium name="The Broad Institute Genome Sequencing Center for Infectious Disease"/>
            <person name="Wu L."/>
            <person name="Ma J."/>
        </authorList>
    </citation>
    <scope>NUCLEOTIDE SEQUENCE [LARGE SCALE GENOMIC DNA]</scope>
    <source>
        <strain evidence="10">KCTC 12907</strain>
    </source>
</reference>
<evidence type="ECO:0000256" key="6">
    <source>
        <dbReference type="ARBA" id="ARBA00022989"/>
    </source>
</evidence>
<comment type="similarity">
    <text evidence="2">Belongs to the binding-protein-dependent transport system permease family. FecCD subfamily.</text>
</comment>
<protein>
    <submittedName>
        <fullName evidence="9">FecCD family ABC transporter permease</fullName>
    </submittedName>
</protein>
<evidence type="ECO:0000256" key="4">
    <source>
        <dbReference type="ARBA" id="ARBA00022475"/>
    </source>
</evidence>
<dbReference type="CDD" id="cd06550">
    <property type="entry name" value="TM_ABC_iron-siderophores_like"/>
    <property type="match status" value="1"/>
</dbReference>
<name>A0ABW2F8D4_9BACL</name>
<evidence type="ECO:0000256" key="3">
    <source>
        <dbReference type="ARBA" id="ARBA00022448"/>
    </source>
</evidence>
<dbReference type="RefSeq" id="WP_378051490.1">
    <property type="nucleotide sequence ID" value="NZ_JBHMDN010000034.1"/>
</dbReference>